<feature type="active site" description="O-(3'-phospho-DNA)-tyrosine intermediate" evidence="9">
    <location>
        <position position="272"/>
    </location>
</feature>
<dbReference type="InterPro" id="IPR011010">
    <property type="entry name" value="DNA_brk_join_enz"/>
</dbReference>
<dbReference type="HAMAP" id="MF_01808">
    <property type="entry name" value="Recomb_XerC_XerD"/>
    <property type="match status" value="1"/>
</dbReference>
<feature type="active site" evidence="9">
    <location>
        <position position="237"/>
    </location>
</feature>
<evidence type="ECO:0000259" key="11">
    <source>
        <dbReference type="PROSITE" id="PS51900"/>
    </source>
</evidence>
<keyword evidence="3 9" id="KW-0132">Cell division</keyword>
<proteinExistence type="inferred from homology"/>
<evidence type="ECO:0000256" key="7">
    <source>
        <dbReference type="ARBA" id="ARBA00023172"/>
    </source>
</evidence>
<evidence type="ECO:0000256" key="6">
    <source>
        <dbReference type="ARBA" id="ARBA00023125"/>
    </source>
</evidence>
<keyword evidence="2 9" id="KW-0963">Cytoplasm</keyword>
<evidence type="ECO:0000256" key="5">
    <source>
        <dbReference type="ARBA" id="ARBA00022908"/>
    </source>
</evidence>
<keyword evidence="4 9" id="KW-0159">Chromosome partition</keyword>
<name>A0ABY6DMA6_9NEIS</name>
<protein>
    <recommendedName>
        <fullName evidence="9">Tyrosine recombinase XerC</fullName>
    </recommendedName>
</protein>
<dbReference type="Pfam" id="PF00589">
    <property type="entry name" value="Phage_integrase"/>
    <property type="match status" value="1"/>
</dbReference>
<dbReference type="Gene3D" id="1.10.150.130">
    <property type="match status" value="1"/>
</dbReference>
<feature type="active site" evidence="9">
    <location>
        <position position="144"/>
    </location>
</feature>
<dbReference type="Gene3D" id="1.10.443.10">
    <property type="entry name" value="Intergrase catalytic core"/>
    <property type="match status" value="1"/>
</dbReference>
<feature type="active site" evidence="9">
    <location>
        <position position="240"/>
    </location>
</feature>
<dbReference type="PANTHER" id="PTHR30349">
    <property type="entry name" value="PHAGE INTEGRASE-RELATED"/>
    <property type="match status" value="1"/>
</dbReference>
<dbReference type="InterPro" id="IPR002104">
    <property type="entry name" value="Integrase_catalytic"/>
</dbReference>
<dbReference type="Pfam" id="PF02899">
    <property type="entry name" value="Phage_int_SAM_1"/>
    <property type="match status" value="1"/>
</dbReference>
<feature type="domain" description="Tyr recombinase" evidence="10">
    <location>
        <begin position="104"/>
        <end position="285"/>
    </location>
</feature>
<dbReference type="EMBL" id="CP106753">
    <property type="protein sequence ID" value="UXY15137.1"/>
    <property type="molecule type" value="Genomic_DNA"/>
</dbReference>
<dbReference type="InterPro" id="IPR023009">
    <property type="entry name" value="Tyrosine_recombinase_XerC/XerD"/>
</dbReference>
<evidence type="ECO:0000259" key="10">
    <source>
        <dbReference type="PROSITE" id="PS51898"/>
    </source>
</evidence>
<keyword evidence="13" id="KW-1185">Reference proteome</keyword>
<dbReference type="RefSeq" id="WP_263124527.1">
    <property type="nucleotide sequence ID" value="NZ_CP106753.1"/>
</dbReference>
<evidence type="ECO:0000313" key="13">
    <source>
        <dbReference type="Proteomes" id="UP001061302"/>
    </source>
</evidence>
<dbReference type="SUPFAM" id="SSF56349">
    <property type="entry name" value="DNA breaking-rejoining enzymes"/>
    <property type="match status" value="1"/>
</dbReference>
<dbReference type="InterPro" id="IPR050090">
    <property type="entry name" value="Tyrosine_recombinase_XerCD"/>
</dbReference>
<keyword evidence="6 9" id="KW-0238">DNA-binding</keyword>
<dbReference type="PANTHER" id="PTHR30349:SF81">
    <property type="entry name" value="TYROSINE RECOMBINASE XERC"/>
    <property type="match status" value="1"/>
</dbReference>
<gene>
    <name evidence="9" type="primary">xerC</name>
    <name evidence="12" type="ORF">N8I74_17765</name>
</gene>
<comment type="function">
    <text evidence="9">Site-specific tyrosine recombinase, which acts by catalyzing the cutting and rejoining of the recombining DNA molecules. The XerC-XerD complex is essential to convert dimers of the bacterial chromosome into monomers to permit their segregation at cell division. It also contributes to the segregational stability of plasmids.</text>
</comment>
<evidence type="ECO:0000256" key="8">
    <source>
        <dbReference type="ARBA" id="ARBA00023306"/>
    </source>
</evidence>
<dbReference type="PROSITE" id="PS51900">
    <property type="entry name" value="CB"/>
    <property type="match status" value="1"/>
</dbReference>
<reference evidence="12" key="1">
    <citation type="submission" date="2022-10" db="EMBL/GenBank/DDBJ databases">
        <title>Chitiniphilus purpureus sp. nov., a novel chitin-degrading bacterium isolated from crawfish pond sediment.</title>
        <authorList>
            <person name="Li K."/>
        </authorList>
    </citation>
    <scope>NUCLEOTIDE SEQUENCE</scope>
    <source>
        <strain evidence="12">CD1</strain>
    </source>
</reference>
<comment type="similarity">
    <text evidence="9">Belongs to the 'phage' integrase family. XerC subfamily.</text>
</comment>
<dbReference type="CDD" id="cd00798">
    <property type="entry name" value="INT_XerDC_C"/>
    <property type="match status" value="1"/>
</dbReference>
<comment type="subcellular location">
    <subcellularLocation>
        <location evidence="1 9">Cytoplasm</location>
    </subcellularLocation>
</comment>
<dbReference type="Proteomes" id="UP001061302">
    <property type="component" value="Chromosome"/>
</dbReference>
<feature type="active site" evidence="9">
    <location>
        <position position="263"/>
    </location>
</feature>
<evidence type="ECO:0000256" key="3">
    <source>
        <dbReference type="ARBA" id="ARBA00022618"/>
    </source>
</evidence>
<feature type="domain" description="Core-binding (CB)" evidence="11">
    <location>
        <begin position="1"/>
        <end position="83"/>
    </location>
</feature>
<keyword evidence="5 9" id="KW-0229">DNA integration</keyword>
<dbReference type="InterPro" id="IPR013762">
    <property type="entry name" value="Integrase-like_cat_sf"/>
</dbReference>
<evidence type="ECO:0000256" key="2">
    <source>
        <dbReference type="ARBA" id="ARBA00022490"/>
    </source>
</evidence>
<evidence type="ECO:0000313" key="12">
    <source>
        <dbReference type="EMBL" id="UXY15137.1"/>
    </source>
</evidence>
<evidence type="ECO:0000256" key="4">
    <source>
        <dbReference type="ARBA" id="ARBA00022829"/>
    </source>
</evidence>
<evidence type="ECO:0000256" key="1">
    <source>
        <dbReference type="ARBA" id="ARBA00004496"/>
    </source>
</evidence>
<keyword evidence="8 9" id="KW-0131">Cell cycle</keyword>
<feature type="active site" evidence="9">
    <location>
        <position position="168"/>
    </location>
</feature>
<dbReference type="PROSITE" id="PS51898">
    <property type="entry name" value="TYR_RECOMBINASE"/>
    <property type="match status" value="1"/>
</dbReference>
<sequence length="298" mass="32938">MTLSPFAHFDRYLAGEKQASEHTRRAYGDDLARLAALAKDRDLATLQPTDIRGFVRQLAAQGLSAASIARALSAWRTFYRIMKRDLGWGASPATGIRPPKRAPRLPAAMTVDAVAGLLDNLPDDTPLACRDKAMFELAYSSGLRVSELAGLPLAALDLEHGLARVTGKGNKTRVVPLGRVAAEAIRRWLLQRARLAQPGETHVFVGKTGRGLTTRAIEARLATWRQRLGIAERLYPHKLRHSCATHLLQSTHDLRAVQELLGHAHLATTQVYTHLDYQALAQAYDQFHPRAKRQEDGK</sequence>
<keyword evidence="7 9" id="KW-0233">DNA recombination</keyword>
<dbReference type="InterPro" id="IPR004107">
    <property type="entry name" value="Integrase_SAM-like_N"/>
</dbReference>
<dbReference type="InterPro" id="IPR044068">
    <property type="entry name" value="CB"/>
</dbReference>
<dbReference type="InterPro" id="IPR010998">
    <property type="entry name" value="Integrase_recombinase_N"/>
</dbReference>
<accession>A0ABY6DMA6</accession>
<evidence type="ECO:0000256" key="9">
    <source>
        <dbReference type="HAMAP-Rule" id="MF_01808"/>
    </source>
</evidence>
<organism evidence="12 13">
    <name type="scientific">Chitiniphilus purpureus</name>
    <dbReference type="NCBI Taxonomy" id="2981137"/>
    <lineage>
        <taxon>Bacteria</taxon>
        <taxon>Pseudomonadati</taxon>
        <taxon>Pseudomonadota</taxon>
        <taxon>Betaproteobacteria</taxon>
        <taxon>Neisseriales</taxon>
        <taxon>Chitinibacteraceae</taxon>
        <taxon>Chitiniphilus</taxon>
    </lineage>
</organism>
<comment type="subunit">
    <text evidence="9">Forms a cyclic heterotetrameric complex composed of two molecules of XerC and two molecules of XerD.</text>
</comment>